<dbReference type="EMBL" id="BPQR01000084">
    <property type="protein sequence ID" value="GJE08593.1"/>
    <property type="molecule type" value="Genomic_DNA"/>
</dbReference>
<sequence length="129" mass="14671">MPALVCLSQDRVERGRTVPGDKECDDLLQELRQVTGEDWIVLTYTQRHPRGFFDAVRGRPPISFLIYSLYADCHGEWQVINCFTREGVSIFNLGAESRETVMNYMLGYVAGIYAAQRRPPLLATEGDLQ</sequence>
<gene>
    <name evidence="1" type="ORF">AOPFMNJM_3936</name>
</gene>
<dbReference type="Proteomes" id="UP001055102">
    <property type="component" value="Unassembled WGS sequence"/>
</dbReference>
<keyword evidence="2" id="KW-1185">Reference proteome</keyword>
<reference evidence="1" key="1">
    <citation type="journal article" date="2021" name="Front. Microbiol.">
        <title>Comprehensive Comparative Genomics and Phenotyping of Methylobacterium Species.</title>
        <authorList>
            <person name="Alessa O."/>
            <person name="Ogura Y."/>
            <person name="Fujitani Y."/>
            <person name="Takami H."/>
            <person name="Hayashi T."/>
            <person name="Sahin N."/>
            <person name="Tani A."/>
        </authorList>
    </citation>
    <scope>NUCLEOTIDE SEQUENCE</scope>
    <source>
        <strain evidence="1">LMG 23639</strain>
    </source>
</reference>
<evidence type="ECO:0000313" key="1">
    <source>
        <dbReference type="EMBL" id="GJE08593.1"/>
    </source>
</evidence>
<comment type="caution">
    <text evidence="1">The sequence shown here is derived from an EMBL/GenBank/DDBJ whole genome shotgun (WGS) entry which is preliminary data.</text>
</comment>
<dbReference type="RefSeq" id="WP_238278427.1">
    <property type="nucleotide sequence ID" value="NZ_BPQR01000084.1"/>
</dbReference>
<name>A0ABQ4T1G8_9HYPH</name>
<organism evidence="1 2">
    <name type="scientific">Methylobacterium jeotgali</name>
    <dbReference type="NCBI Taxonomy" id="381630"/>
    <lineage>
        <taxon>Bacteria</taxon>
        <taxon>Pseudomonadati</taxon>
        <taxon>Pseudomonadota</taxon>
        <taxon>Alphaproteobacteria</taxon>
        <taxon>Hyphomicrobiales</taxon>
        <taxon>Methylobacteriaceae</taxon>
        <taxon>Methylobacterium</taxon>
    </lineage>
</organism>
<accession>A0ABQ4T1G8</accession>
<protein>
    <submittedName>
        <fullName evidence="1">Uncharacterized protein</fullName>
    </submittedName>
</protein>
<evidence type="ECO:0000313" key="2">
    <source>
        <dbReference type="Proteomes" id="UP001055102"/>
    </source>
</evidence>
<reference evidence="1" key="2">
    <citation type="submission" date="2021-08" db="EMBL/GenBank/DDBJ databases">
        <authorList>
            <person name="Tani A."/>
            <person name="Ola A."/>
            <person name="Ogura Y."/>
            <person name="Katsura K."/>
            <person name="Hayashi T."/>
        </authorList>
    </citation>
    <scope>NUCLEOTIDE SEQUENCE</scope>
    <source>
        <strain evidence="1">LMG 23639</strain>
    </source>
</reference>
<proteinExistence type="predicted"/>